<organism evidence="2 3">
    <name type="scientific">Mycena metata</name>
    <dbReference type="NCBI Taxonomy" id="1033252"/>
    <lineage>
        <taxon>Eukaryota</taxon>
        <taxon>Fungi</taxon>
        <taxon>Dikarya</taxon>
        <taxon>Basidiomycota</taxon>
        <taxon>Agaricomycotina</taxon>
        <taxon>Agaricomycetes</taxon>
        <taxon>Agaricomycetidae</taxon>
        <taxon>Agaricales</taxon>
        <taxon>Marasmiineae</taxon>
        <taxon>Mycenaceae</taxon>
        <taxon>Mycena</taxon>
    </lineage>
</organism>
<accession>A0AAD7HPS6</accession>
<sequence>MSDDNNNSDTDTGDRIFNIPDQNATPRTLRRAVGDAQKLLGDVLRQNKQLQAAIDQDAANKPRGKGKGKGKTSVNPESGASGPNSLGYHSVITNLGKSFSILVFPFIDAGLFSAKVAPPLIHALDLWKPNPMSAELPRYLTAAIYAHVPEKYHPLIDRSNFPDFANNFIRQANAQRSTSLNTIKTYLTTLLATLMSDMKDIHNPLEWQALVLFPGEPEGEEISGFPPILYPNLVKNPQTVFKNTVLTQASLTVFFH</sequence>
<dbReference type="AlphaFoldDB" id="A0AAD7HPS6"/>
<name>A0AAD7HPS6_9AGAR</name>
<evidence type="ECO:0000313" key="2">
    <source>
        <dbReference type="EMBL" id="KAJ7725386.1"/>
    </source>
</evidence>
<evidence type="ECO:0000256" key="1">
    <source>
        <dbReference type="SAM" id="MobiDB-lite"/>
    </source>
</evidence>
<dbReference type="EMBL" id="JARKIB010000195">
    <property type="protein sequence ID" value="KAJ7725386.1"/>
    <property type="molecule type" value="Genomic_DNA"/>
</dbReference>
<feature type="region of interest" description="Disordered" evidence="1">
    <location>
        <begin position="52"/>
        <end position="83"/>
    </location>
</feature>
<reference evidence="2" key="1">
    <citation type="submission" date="2023-03" db="EMBL/GenBank/DDBJ databases">
        <title>Massive genome expansion in bonnet fungi (Mycena s.s.) driven by repeated elements and novel gene families across ecological guilds.</title>
        <authorList>
            <consortium name="Lawrence Berkeley National Laboratory"/>
            <person name="Harder C.B."/>
            <person name="Miyauchi S."/>
            <person name="Viragh M."/>
            <person name="Kuo A."/>
            <person name="Thoen E."/>
            <person name="Andreopoulos B."/>
            <person name="Lu D."/>
            <person name="Skrede I."/>
            <person name="Drula E."/>
            <person name="Henrissat B."/>
            <person name="Morin E."/>
            <person name="Kohler A."/>
            <person name="Barry K."/>
            <person name="LaButti K."/>
            <person name="Morin E."/>
            <person name="Salamov A."/>
            <person name="Lipzen A."/>
            <person name="Mereny Z."/>
            <person name="Hegedus B."/>
            <person name="Baldrian P."/>
            <person name="Stursova M."/>
            <person name="Weitz H."/>
            <person name="Taylor A."/>
            <person name="Grigoriev I.V."/>
            <person name="Nagy L.G."/>
            <person name="Martin F."/>
            <person name="Kauserud H."/>
        </authorList>
    </citation>
    <scope>NUCLEOTIDE SEQUENCE</scope>
    <source>
        <strain evidence="2">CBHHK182m</strain>
    </source>
</reference>
<comment type="caution">
    <text evidence="2">The sequence shown here is derived from an EMBL/GenBank/DDBJ whole genome shotgun (WGS) entry which is preliminary data.</text>
</comment>
<feature type="compositionally biased region" description="Polar residues" evidence="1">
    <location>
        <begin position="72"/>
        <end position="83"/>
    </location>
</feature>
<dbReference type="Proteomes" id="UP001215598">
    <property type="component" value="Unassembled WGS sequence"/>
</dbReference>
<feature type="compositionally biased region" description="Low complexity" evidence="1">
    <location>
        <begin position="1"/>
        <end position="10"/>
    </location>
</feature>
<proteinExistence type="predicted"/>
<keyword evidence="3" id="KW-1185">Reference proteome</keyword>
<feature type="region of interest" description="Disordered" evidence="1">
    <location>
        <begin position="1"/>
        <end position="28"/>
    </location>
</feature>
<protein>
    <submittedName>
        <fullName evidence="2">Uncharacterized protein</fullName>
    </submittedName>
</protein>
<gene>
    <name evidence="2" type="ORF">B0H16DRAFT_283317</name>
</gene>
<evidence type="ECO:0000313" key="3">
    <source>
        <dbReference type="Proteomes" id="UP001215598"/>
    </source>
</evidence>